<accession>A0A0F5Q537</accession>
<dbReference type="PATRIC" id="fig|1293439.3.peg.3693"/>
<dbReference type="AlphaFoldDB" id="A0A0F5Q537"/>
<sequence length="185" mass="20055">MLKSIVPLFSAALLLSAAPAHAAFMSAYTDLDLNECMVLDADDFFSSWACPGYKGYPLMVQESDLRFSTSYGFNLAAEPKKFQTVPPVNYLGPKIEWRLSNALARWLPVATIVRYVLADGDAGAPGTHEVLSVTQLVPGNICHIAYVDVLANPDAIELARQAADASGKFDCAKDKPKILGKMTAW</sequence>
<dbReference type="RefSeq" id="WP_046139877.1">
    <property type="nucleotide sequence ID" value="NZ_LANJ01000047.1"/>
</dbReference>
<organism evidence="2 3">
    <name type="scientific">Devosia epidermidihirudinis</name>
    <dbReference type="NCBI Taxonomy" id="1293439"/>
    <lineage>
        <taxon>Bacteria</taxon>
        <taxon>Pseudomonadati</taxon>
        <taxon>Pseudomonadota</taxon>
        <taxon>Alphaproteobacteria</taxon>
        <taxon>Hyphomicrobiales</taxon>
        <taxon>Devosiaceae</taxon>
        <taxon>Devosia</taxon>
    </lineage>
</organism>
<evidence type="ECO:0000313" key="3">
    <source>
        <dbReference type="Proteomes" id="UP000033411"/>
    </source>
</evidence>
<proteinExistence type="predicted"/>
<reference evidence="2 3" key="1">
    <citation type="submission" date="2015-03" db="EMBL/GenBank/DDBJ databases">
        <authorList>
            <person name="Lepp D."/>
            <person name="Hassan Y.I."/>
            <person name="Li X.-Z."/>
            <person name="Zhou T."/>
        </authorList>
    </citation>
    <scope>NUCLEOTIDE SEQUENCE [LARGE SCALE GENOMIC DNA]</scope>
    <source>
        <strain evidence="2 3">E84</strain>
    </source>
</reference>
<comment type="caution">
    <text evidence="2">The sequence shown here is derived from an EMBL/GenBank/DDBJ whole genome shotgun (WGS) entry which is preliminary data.</text>
</comment>
<keyword evidence="3" id="KW-1185">Reference proteome</keyword>
<name>A0A0F5Q537_9HYPH</name>
<keyword evidence="1" id="KW-0732">Signal</keyword>
<dbReference type="Proteomes" id="UP000033411">
    <property type="component" value="Unassembled WGS sequence"/>
</dbReference>
<feature type="signal peptide" evidence="1">
    <location>
        <begin position="1"/>
        <end position="22"/>
    </location>
</feature>
<evidence type="ECO:0000313" key="2">
    <source>
        <dbReference type="EMBL" id="KKC35164.1"/>
    </source>
</evidence>
<feature type="chain" id="PRO_5002494490" evidence="1">
    <location>
        <begin position="23"/>
        <end position="185"/>
    </location>
</feature>
<dbReference type="STRING" id="1293439.WH87_18105"/>
<dbReference type="OrthoDB" id="7427667at2"/>
<protein>
    <submittedName>
        <fullName evidence="2">Uncharacterized protein</fullName>
    </submittedName>
</protein>
<gene>
    <name evidence="2" type="ORF">WH87_18105</name>
</gene>
<evidence type="ECO:0000256" key="1">
    <source>
        <dbReference type="SAM" id="SignalP"/>
    </source>
</evidence>
<dbReference type="EMBL" id="LANJ01000047">
    <property type="protein sequence ID" value="KKC35164.1"/>
    <property type="molecule type" value="Genomic_DNA"/>
</dbReference>